<organism evidence="2 3">
    <name type="scientific">Ambispora gerdemannii</name>
    <dbReference type="NCBI Taxonomy" id="144530"/>
    <lineage>
        <taxon>Eukaryota</taxon>
        <taxon>Fungi</taxon>
        <taxon>Fungi incertae sedis</taxon>
        <taxon>Mucoromycota</taxon>
        <taxon>Glomeromycotina</taxon>
        <taxon>Glomeromycetes</taxon>
        <taxon>Archaeosporales</taxon>
        <taxon>Ambisporaceae</taxon>
        <taxon>Ambispora</taxon>
    </lineage>
</organism>
<evidence type="ECO:0000259" key="1">
    <source>
        <dbReference type="Pfam" id="PF13358"/>
    </source>
</evidence>
<dbReference type="Proteomes" id="UP000789831">
    <property type="component" value="Unassembled WGS sequence"/>
</dbReference>
<dbReference type="EMBL" id="CAJVPL010008840">
    <property type="protein sequence ID" value="CAG8675857.1"/>
    <property type="molecule type" value="Genomic_DNA"/>
</dbReference>
<dbReference type="Pfam" id="PF13358">
    <property type="entry name" value="DDE_3"/>
    <property type="match status" value="1"/>
</dbReference>
<dbReference type="Gene3D" id="3.30.420.10">
    <property type="entry name" value="Ribonuclease H-like superfamily/Ribonuclease H"/>
    <property type="match status" value="1"/>
</dbReference>
<evidence type="ECO:0000313" key="3">
    <source>
        <dbReference type="Proteomes" id="UP000789831"/>
    </source>
</evidence>
<name>A0A9N9EDX6_9GLOM</name>
<dbReference type="InterPro" id="IPR036397">
    <property type="entry name" value="RNaseH_sf"/>
</dbReference>
<evidence type="ECO:0000313" key="2">
    <source>
        <dbReference type="EMBL" id="CAG8675857.1"/>
    </source>
</evidence>
<feature type="domain" description="Tc1-like transposase DDE" evidence="1">
    <location>
        <begin position="2"/>
        <end position="46"/>
    </location>
</feature>
<gene>
    <name evidence="2" type="ORF">AGERDE_LOCUS12460</name>
</gene>
<comment type="caution">
    <text evidence="2">The sequence shown here is derived from an EMBL/GenBank/DDBJ whole genome shotgun (WGS) entry which is preliminary data.</text>
</comment>
<feature type="non-terminal residue" evidence="2">
    <location>
        <position position="1"/>
    </location>
</feature>
<keyword evidence="3" id="KW-1185">Reference proteome</keyword>
<protein>
    <submittedName>
        <fullName evidence="2">7336_t:CDS:1</fullName>
    </submittedName>
</protein>
<dbReference type="AlphaFoldDB" id="A0A9N9EDX6"/>
<feature type="non-terminal residue" evidence="2">
    <location>
        <position position="47"/>
    </location>
</feature>
<dbReference type="InterPro" id="IPR038717">
    <property type="entry name" value="Tc1-like_DDE_dom"/>
</dbReference>
<dbReference type="OrthoDB" id="5410741at2759"/>
<dbReference type="GO" id="GO:0003676">
    <property type="term" value="F:nucleic acid binding"/>
    <property type="evidence" value="ECO:0007669"/>
    <property type="project" value="InterPro"/>
</dbReference>
<accession>A0A9N9EDX6</accession>
<sequence>HNAPIHTVARGETQELADGNKITTVDWPENSPDLNPIETIWKVLKDN</sequence>
<reference evidence="2" key="1">
    <citation type="submission" date="2021-06" db="EMBL/GenBank/DDBJ databases">
        <authorList>
            <person name="Kallberg Y."/>
            <person name="Tangrot J."/>
            <person name="Rosling A."/>
        </authorList>
    </citation>
    <scope>NUCLEOTIDE SEQUENCE</scope>
    <source>
        <strain evidence="2">MT106</strain>
    </source>
</reference>
<proteinExistence type="predicted"/>